<proteinExistence type="inferred from homology"/>
<comment type="similarity">
    <text evidence="1">Belongs to the BlaI transcriptional regulatory family.</text>
</comment>
<dbReference type="SUPFAM" id="SSF46785">
    <property type="entry name" value="Winged helix' DNA-binding domain"/>
    <property type="match status" value="1"/>
</dbReference>
<reference evidence="5 6" key="1">
    <citation type="submission" date="2019-08" db="EMBL/GenBank/DDBJ databases">
        <title>Lewinella sp. strain SSH13 Genome sequencing and assembly.</title>
        <authorList>
            <person name="Kim I."/>
        </authorList>
    </citation>
    <scope>NUCLEOTIDE SEQUENCE [LARGE SCALE GENOMIC DNA]</scope>
    <source>
        <strain evidence="5 6">SSH13</strain>
    </source>
</reference>
<dbReference type="Pfam" id="PF03965">
    <property type="entry name" value="Penicillinase_R"/>
    <property type="match status" value="1"/>
</dbReference>
<dbReference type="InterPro" id="IPR005650">
    <property type="entry name" value="BlaI_family"/>
</dbReference>
<keyword evidence="3" id="KW-0238">DNA-binding</keyword>
<evidence type="ECO:0000256" key="2">
    <source>
        <dbReference type="ARBA" id="ARBA00023015"/>
    </source>
</evidence>
<gene>
    <name evidence="5" type="ORF">FUA23_12955</name>
</gene>
<sequence length="121" mass="13720">MQKLTKAQEDIMHLVWELGECTVGDLRELIEKRDGKKPAHSTISTLMLALDERGFVTHRKYGRTWVYTPAITREEYGRKSLGQLIKNFFGGSAAVAVSQLAKSENLSLEELNALVRKLEEE</sequence>
<evidence type="ECO:0000313" key="5">
    <source>
        <dbReference type="EMBL" id="TXF88755.1"/>
    </source>
</evidence>
<dbReference type="EMBL" id="VOXD01000019">
    <property type="protein sequence ID" value="TXF88755.1"/>
    <property type="molecule type" value="Genomic_DNA"/>
</dbReference>
<dbReference type="Gene3D" id="1.10.4040.10">
    <property type="entry name" value="Penicillinase repressor domain"/>
    <property type="match status" value="1"/>
</dbReference>
<evidence type="ECO:0000313" key="6">
    <source>
        <dbReference type="Proteomes" id="UP000321907"/>
    </source>
</evidence>
<dbReference type="Gene3D" id="1.10.10.10">
    <property type="entry name" value="Winged helix-like DNA-binding domain superfamily/Winged helix DNA-binding domain"/>
    <property type="match status" value="1"/>
</dbReference>
<keyword evidence="4" id="KW-0804">Transcription</keyword>
<keyword evidence="6" id="KW-1185">Reference proteome</keyword>
<evidence type="ECO:0000256" key="1">
    <source>
        <dbReference type="ARBA" id="ARBA00011046"/>
    </source>
</evidence>
<dbReference type="PIRSF" id="PIRSF019455">
    <property type="entry name" value="CopR_AtkY"/>
    <property type="match status" value="1"/>
</dbReference>
<name>A0A5C7FGK2_9BACT</name>
<organism evidence="5 6">
    <name type="scientific">Neolewinella aurantiaca</name>
    <dbReference type="NCBI Taxonomy" id="2602767"/>
    <lineage>
        <taxon>Bacteria</taxon>
        <taxon>Pseudomonadati</taxon>
        <taxon>Bacteroidota</taxon>
        <taxon>Saprospiria</taxon>
        <taxon>Saprospirales</taxon>
        <taxon>Lewinellaceae</taxon>
        <taxon>Neolewinella</taxon>
    </lineage>
</organism>
<evidence type="ECO:0000256" key="3">
    <source>
        <dbReference type="ARBA" id="ARBA00023125"/>
    </source>
</evidence>
<dbReference type="Proteomes" id="UP000321907">
    <property type="component" value="Unassembled WGS sequence"/>
</dbReference>
<dbReference type="OrthoDB" id="1098508at2"/>
<comment type="caution">
    <text evidence="5">The sequence shown here is derived from an EMBL/GenBank/DDBJ whole genome shotgun (WGS) entry which is preliminary data.</text>
</comment>
<dbReference type="InterPro" id="IPR036388">
    <property type="entry name" value="WH-like_DNA-bd_sf"/>
</dbReference>
<accession>A0A5C7FGK2</accession>
<dbReference type="AlphaFoldDB" id="A0A5C7FGK2"/>
<evidence type="ECO:0000256" key="4">
    <source>
        <dbReference type="ARBA" id="ARBA00023163"/>
    </source>
</evidence>
<protein>
    <submittedName>
        <fullName evidence="5">BlaI/MecI/CopY family transcriptional regulator</fullName>
    </submittedName>
</protein>
<dbReference type="GO" id="GO:0045892">
    <property type="term" value="P:negative regulation of DNA-templated transcription"/>
    <property type="evidence" value="ECO:0007669"/>
    <property type="project" value="InterPro"/>
</dbReference>
<dbReference type="RefSeq" id="WP_147931172.1">
    <property type="nucleotide sequence ID" value="NZ_VOXD01000019.1"/>
</dbReference>
<keyword evidence="2" id="KW-0805">Transcription regulation</keyword>
<dbReference type="GO" id="GO:0003677">
    <property type="term" value="F:DNA binding"/>
    <property type="evidence" value="ECO:0007669"/>
    <property type="project" value="UniProtKB-KW"/>
</dbReference>
<dbReference type="InterPro" id="IPR036390">
    <property type="entry name" value="WH_DNA-bd_sf"/>
</dbReference>